<dbReference type="InterPro" id="IPR039844">
    <property type="entry name" value="URB1"/>
</dbReference>
<dbReference type="Proteomes" id="UP000094385">
    <property type="component" value="Unassembled WGS sequence"/>
</dbReference>
<feature type="domain" description="URB1 C-terminal" evidence="1">
    <location>
        <begin position="210"/>
        <end position="402"/>
    </location>
</feature>
<organism evidence="2 3">
    <name type="scientific">Lipomyces starkeyi NRRL Y-11557</name>
    <dbReference type="NCBI Taxonomy" id="675824"/>
    <lineage>
        <taxon>Eukaryota</taxon>
        <taxon>Fungi</taxon>
        <taxon>Dikarya</taxon>
        <taxon>Ascomycota</taxon>
        <taxon>Saccharomycotina</taxon>
        <taxon>Lipomycetes</taxon>
        <taxon>Lipomycetales</taxon>
        <taxon>Lipomycetaceae</taxon>
        <taxon>Lipomyces</taxon>
    </lineage>
</organism>
<evidence type="ECO:0000313" key="3">
    <source>
        <dbReference type="Proteomes" id="UP000094385"/>
    </source>
</evidence>
<dbReference type="GO" id="GO:0005730">
    <property type="term" value="C:nucleolus"/>
    <property type="evidence" value="ECO:0007669"/>
    <property type="project" value="TreeGrafter"/>
</dbReference>
<dbReference type="GO" id="GO:0000466">
    <property type="term" value="P:maturation of 5.8S rRNA from tricistronic rRNA transcript (SSU-rRNA, 5.8S rRNA, LSU-rRNA)"/>
    <property type="evidence" value="ECO:0007669"/>
    <property type="project" value="TreeGrafter"/>
</dbReference>
<dbReference type="Pfam" id="PF16201">
    <property type="entry name" value="NopRA1"/>
    <property type="match status" value="1"/>
</dbReference>
<accession>A0A1E3Q9U9</accession>
<dbReference type="OrthoDB" id="72892at2759"/>
<evidence type="ECO:0000313" key="2">
    <source>
        <dbReference type="EMBL" id="ODQ73922.1"/>
    </source>
</evidence>
<dbReference type="PANTHER" id="PTHR13500:SF0">
    <property type="entry name" value="NUCLEOLAR PRE-RIBOSOMAL-ASSOCIATED PROTEIN 1"/>
    <property type="match status" value="1"/>
</dbReference>
<sequence length="406" mass="46031">MHFAFSLMLTSGNPDDLEYVKFLQMIADSGQTCLPDDPNTVPGSISIQRACMVHYLYFLNPKVHVDPFVATRLMMLYTGTCGPSDRLLLQVFHTMDTFMNLSAAVKIALYIFTYEPNMQMNFCTKVAEGLEILLSGKTFGISIKHMSVDSFDYVPADAKSISAYMEYCDILRCTTSPYAVYDPLFMLPVLMDMTSRKLVDIKDLTENHCIGYVIMCLGFGGSVYEMARRTLVQLVALFEDSRYKERDMIRLLLYNLHYMIEDLEASRASSSGDNATSDHIPRIIATVYANLIPVLANPGHFLYESAIRYVTEAPVMKIPSMQLVEIPLYRLLLPSSNVDTYARATNWMLNVLVMALKAKEDATVYERRYVFEIVQTLESNAYVADSTKKLVKELLDQARNILAMSR</sequence>
<dbReference type="GO" id="GO:0000463">
    <property type="term" value="P:maturation of LSU-rRNA from tricistronic rRNA transcript (SSU-rRNA, 5.8S rRNA, LSU-rRNA)"/>
    <property type="evidence" value="ECO:0007669"/>
    <property type="project" value="TreeGrafter"/>
</dbReference>
<reference evidence="2 3" key="1">
    <citation type="journal article" date="2016" name="Proc. Natl. Acad. Sci. U.S.A.">
        <title>Comparative genomics of biotechnologically important yeasts.</title>
        <authorList>
            <person name="Riley R."/>
            <person name="Haridas S."/>
            <person name="Wolfe K.H."/>
            <person name="Lopes M.R."/>
            <person name="Hittinger C.T."/>
            <person name="Goeker M."/>
            <person name="Salamov A.A."/>
            <person name="Wisecaver J.H."/>
            <person name="Long T.M."/>
            <person name="Calvey C.H."/>
            <person name="Aerts A.L."/>
            <person name="Barry K.W."/>
            <person name="Choi C."/>
            <person name="Clum A."/>
            <person name="Coughlan A.Y."/>
            <person name="Deshpande S."/>
            <person name="Douglass A.P."/>
            <person name="Hanson S.J."/>
            <person name="Klenk H.-P."/>
            <person name="LaButti K.M."/>
            <person name="Lapidus A."/>
            <person name="Lindquist E.A."/>
            <person name="Lipzen A.M."/>
            <person name="Meier-Kolthoff J.P."/>
            <person name="Ohm R.A."/>
            <person name="Otillar R.P."/>
            <person name="Pangilinan J.L."/>
            <person name="Peng Y."/>
            <person name="Rokas A."/>
            <person name="Rosa C.A."/>
            <person name="Scheuner C."/>
            <person name="Sibirny A.A."/>
            <person name="Slot J.C."/>
            <person name="Stielow J.B."/>
            <person name="Sun H."/>
            <person name="Kurtzman C.P."/>
            <person name="Blackwell M."/>
            <person name="Grigoriev I.V."/>
            <person name="Jeffries T.W."/>
        </authorList>
    </citation>
    <scope>NUCLEOTIDE SEQUENCE [LARGE SCALE GENOMIC DNA]</scope>
    <source>
        <strain evidence="2 3">NRRL Y-11557</strain>
    </source>
</reference>
<keyword evidence="3" id="KW-1185">Reference proteome</keyword>
<dbReference type="PANTHER" id="PTHR13500">
    <property type="entry name" value="NUCLEOLAR PRERIBOSOMAL-ASSOCIATED PROTEIN 1"/>
    <property type="match status" value="1"/>
</dbReference>
<dbReference type="InterPro" id="IPR032436">
    <property type="entry name" value="URB1_C"/>
</dbReference>
<proteinExistence type="predicted"/>
<dbReference type="AlphaFoldDB" id="A0A1E3Q9U9"/>
<dbReference type="STRING" id="675824.A0A1E3Q9U9"/>
<name>A0A1E3Q9U9_LIPST</name>
<protein>
    <recommendedName>
        <fullName evidence="1">URB1 C-terminal domain-containing protein</fullName>
    </recommendedName>
</protein>
<evidence type="ECO:0000259" key="1">
    <source>
        <dbReference type="Pfam" id="PF16201"/>
    </source>
</evidence>
<dbReference type="EMBL" id="KV454293">
    <property type="protein sequence ID" value="ODQ73922.1"/>
    <property type="molecule type" value="Genomic_DNA"/>
</dbReference>
<gene>
    <name evidence="2" type="ORF">LIPSTDRAFT_71000</name>
</gene>